<gene>
    <name evidence="4" type="ORF">FME351_LOCUS21511</name>
    <name evidence="5" type="ORF">GRG538_LOCUS24424</name>
    <name evidence="8" type="ORF">HFQ381_LOCUS18286</name>
    <name evidence="6" type="ORF">KIK155_LOCUS23686</name>
    <name evidence="2" type="ORF">LUA448_LOCUS2391</name>
    <name evidence="10" type="ORF">QYT958_LOCUS4148</name>
    <name evidence="3" type="ORF">TIS948_LOCUS31447</name>
    <name evidence="11" type="ORF">TOA249_LOCUS28070</name>
    <name evidence="9" type="ORF">TSG867_LOCUS18305</name>
    <name evidence="7" type="ORF">UJA718_LOCUS7017</name>
</gene>
<dbReference type="EMBL" id="CAJNYV010004234">
    <property type="protein sequence ID" value="CAF3655074.1"/>
    <property type="molecule type" value="Genomic_DNA"/>
</dbReference>
<evidence type="ECO:0000256" key="1">
    <source>
        <dbReference type="SAM" id="SignalP"/>
    </source>
</evidence>
<dbReference type="EMBL" id="CAJNYT010004139">
    <property type="protein sequence ID" value="CAF3636236.1"/>
    <property type="molecule type" value="Genomic_DNA"/>
</dbReference>
<dbReference type="EMBL" id="CAJNYD010000062">
    <property type="protein sequence ID" value="CAF3203933.1"/>
    <property type="molecule type" value="Genomic_DNA"/>
</dbReference>
<feature type="chain" id="PRO_5036233859" evidence="1">
    <location>
        <begin position="24"/>
        <end position="150"/>
    </location>
</feature>
<protein>
    <submittedName>
        <fullName evidence="5">Uncharacterized protein</fullName>
    </submittedName>
</protein>
<dbReference type="EMBL" id="CAJNYU010002706">
    <property type="protein sequence ID" value="CAF3592129.1"/>
    <property type="molecule type" value="Genomic_DNA"/>
</dbReference>
<dbReference type="Proteomes" id="UP000663838">
    <property type="component" value="Unassembled WGS sequence"/>
</dbReference>
<evidence type="ECO:0000313" key="5">
    <source>
        <dbReference type="EMBL" id="CAF3636236.1"/>
    </source>
</evidence>
<dbReference type="Proteomes" id="UP000663848">
    <property type="component" value="Unassembled WGS sequence"/>
</dbReference>
<dbReference type="EMBL" id="CAJOBQ010001214">
    <property type="protein sequence ID" value="CAF4466946.1"/>
    <property type="molecule type" value="Genomic_DNA"/>
</dbReference>
<dbReference type="EMBL" id="CAJOBO010001404">
    <property type="protein sequence ID" value="CAF4374424.1"/>
    <property type="molecule type" value="Genomic_DNA"/>
</dbReference>
<dbReference type="EMBL" id="CAJOBP010000683">
    <property type="protein sequence ID" value="CAF4208925.1"/>
    <property type="molecule type" value="Genomic_DNA"/>
</dbReference>
<dbReference type="AlphaFoldDB" id="A0A818Q767"/>
<proteinExistence type="predicted"/>
<evidence type="ECO:0000313" key="8">
    <source>
        <dbReference type="EMBL" id="CAF4374424.1"/>
    </source>
</evidence>
<evidence type="ECO:0000313" key="13">
    <source>
        <dbReference type="Proteomes" id="UP000663873"/>
    </source>
</evidence>
<name>A0A818Q767_9BILA</name>
<comment type="caution">
    <text evidence="5">The sequence shown here is derived from an EMBL/GenBank/DDBJ whole genome shotgun (WGS) entry which is preliminary data.</text>
</comment>
<evidence type="ECO:0000313" key="3">
    <source>
        <dbReference type="EMBL" id="CAF3444268.1"/>
    </source>
</evidence>
<dbReference type="Proteomes" id="UP000663825">
    <property type="component" value="Unassembled WGS sequence"/>
</dbReference>
<evidence type="ECO:0000313" key="10">
    <source>
        <dbReference type="EMBL" id="CAF4494560.1"/>
    </source>
</evidence>
<sequence length="150" mass="17056">MNSSMKFLLLCVAVALLCNSVQSHSLQRYFPKREGEKNPLCEFVIAIMDGIIRGADLNLTHEQEALLPKHGDVARRSEFEDECKAEQDEWLNSLASFLSSLSEEQLQKLGYAFNQFANDANKAQEGVALARGMLKRAIKLQPRNFNNYRY</sequence>
<evidence type="ECO:0000313" key="11">
    <source>
        <dbReference type="EMBL" id="CAF4865690.1"/>
    </source>
</evidence>
<organism evidence="5 12">
    <name type="scientific">Rotaria socialis</name>
    <dbReference type="NCBI Taxonomy" id="392032"/>
    <lineage>
        <taxon>Eukaryota</taxon>
        <taxon>Metazoa</taxon>
        <taxon>Spiralia</taxon>
        <taxon>Gnathifera</taxon>
        <taxon>Rotifera</taxon>
        <taxon>Eurotatoria</taxon>
        <taxon>Bdelloidea</taxon>
        <taxon>Philodinida</taxon>
        <taxon>Philodinidae</taxon>
        <taxon>Rotaria</taxon>
    </lineage>
</organism>
<evidence type="ECO:0000313" key="7">
    <source>
        <dbReference type="EMBL" id="CAF4208925.1"/>
    </source>
</evidence>
<dbReference type="Proteomes" id="UP000663872">
    <property type="component" value="Unassembled WGS sequence"/>
</dbReference>
<dbReference type="EMBL" id="CAJNXB010005736">
    <property type="protein sequence ID" value="CAF3444268.1"/>
    <property type="molecule type" value="Genomic_DNA"/>
</dbReference>
<dbReference type="Proteomes" id="UP000663869">
    <property type="component" value="Unassembled WGS sequence"/>
</dbReference>
<dbReference type="Proteomes" id="UP000663865">
    <property type="component" value="Unassembled WGS sequence"/>
</dbReference>
<dbReference type="EMBL" id="CAJOBR010000311">
    <property type="protein sequence ID" value="CAF4494560.1"/>
    <property type="molecule type" value="Genomic_DNA"/>
</dbReference>
<evidence type="ECO:0000313" key="6">
    <source>
        <dbReference type="EMBL" id="CAF3655074.1"/>
    </source>
</evidence>
<dbReference type="EMBL" id="CAJOBS010003777">
    <property type="protein sequence ID" value="CAF4865690.1"/>
    <property type="molecule type" value="Genomic_DNA"/>
</dbReference>
<evidence type="ECO:0000313" key="12">
    <source>
        <dbReference type="Proteomes" id="UP000663872"/>
    </source>
</evidence>
<dbReference type="Proteomes" id="UP000663851">
    <property type="component" value="Unassembled WGS sequence"/>
</dbReference>
<dbReference type="Proteomes" id="UP000663833">
    <property type="component" value="Unassembled WGS sequence"/>
</dbReference>
<dbReference type="Proteomes" id="UP000663862">
    <property type="component" value="Unassembled WGS sequence"/>
</dbReference>
<accession>A0A818Q767</accession>
<keyword evidence="1" id="KW-0732">Signal</keyword>
<feature type="signal peptide" evidence="1">
    <location>
        <begin position="1"/>
        <end position="23"/>
    </location>
</feature>
<evidence type="ECO:0000313" key="9">
    <source>
        <dbReference type="EMBL" id="CAF4466946.1"/>
    </source>
</evidence>
<dbReference type="Proteomes" id="UP000663873">
    <property type="component" value="Unassembled WGS sequence"/>
</dbReference>
<evidence type="ECO:0000313" key="2">
    <source>
        <dbReference type="EMBL" id="CAF3203933.1"/>
    </source>
</evidence>
<evidence type="ECO:0000313" key="4">
    <source>
        <dbReference type="EMBL" id="CAF3592129.1"/>
    </source>
</evidence>
<keyword evidence="13" id="KW-1185">Reference proteome</keyword>
<reference evidence="5" key="1">
    <citation type="submission" date="2021-02" db="EMBL/GenBank/DDBJ databases">
        <authorList>
            <person name="Nowell W R."/>
        </authorList>
    </citation>
    <scope>NUCLEOTIDE SEQUENCE</scope>
</reference>